<dbReference type="PANTHER" id="PTHR43155">
    <property type="entry name" value="CYCLIC DI-GMP PHOSPHODIESTERASE PA4108-RELATED"/>
    <property type="match status" value="1"/>
</dbReference>
<name>A0ABT4Q719_9BACL</name>
<feature type="domain" description="HD-GYP" evidence="2">
    <location>
        <begin position="362"/>
        <end position="557"/>
    </location>
</feature>
<sequence>MVEKVNDWLLGLYQLYTSYSDWTVLAVTGMLILSLAGLLILNGMKRRADRRLSHALTLLERLQPSAGLENNLTSILELIGSVVSAPEFAFYIYHSKNKQYVLKAVRSEVNEKRKGAGGKERYLPPLSIPAQPAPTPNLAFIKEGEVPVLSLPVGDHGLIRIAPMRRLQGLKKRQLRFIAGLLPRILDVLIETDAMKLDHDVVVTSGTALHDVCSMALDSDTLIQKMIHMLSVALDVTATAVFVQKGGRYDTLAQKGFGPECQRSLASAGEWIEPFLSGKDGDVVVHEGEPLFDQVPRLMISGKGDHFIFCRLKLSWRDAVLVCRVQPVTSSGLSESERLASIRAAAKDMTRLTNIQEQMKPYAASYTELLKMISRSIDNLNPYTVGYSELMARYSVAIAQELKLPKEEIASISLAAYLSNIGVLGLSEELYLKEGKYSEAEFEKMKLHAEVGASIVEMTIGDKLVADCIRYHHERMDGNGYPAGIRGDEIPVGARIIAVVQTFLAKIGGRKYREPLPFDKAMGLVRSIAGAQLDPNVVDALIRWFEGKRQSRAKPGFPLGPCWEMCCTPSDICKTCPAYDQMVKPCWEFEKNNCQSHGKICQSCVVYTETQAKGEVFSLIKKA</sequence>
<reference evidence="3 4" key="1">
    <citation type="submission" date="2022-12" db="EMBL/GenBank/DDBJ databases">
        <title>Draft genome sequence of Paenibacillus sp. dW9.</title>
        <authorList>
            <person name="Choi E.-W."/>
            <person name="Kim D.-U."/>
        </authorList>
    </citation>
    <scope>NUCLEOTIDE SEQUENCE [LARGE SCALE GENOMIC DNA]</scope>
    <source>
        <strain evidence="4">dW9</strain>
    </source>
</reference>
<dbReference type="Gene3D" id="1.10.3210.10">
    <property type="entry name" value="Hypothetical protein af1432"/>
    <property type="match status" value="1"/>
</dbReference>
<dbReference type="InterPro" id="IPR037522">
    <property type="entry name" value="HD_GYP_dom"/>
</dbReference>
<dbReference type="PROSITE" id="PS51832">
    <property type="entry name" value="HD_GYP"/>
    <property type="match status" value="1"/>
</dbReference>
<dbReference type="PANTHER" id="PTHR43155:SF2">
    <property type="entry name" value="CYCLIC DI-GMP PHOSPHODIESTERASE PA4108"/>
    <property type="match status" value="1"/>
</dbReference>
<comment type="caution">
    <text evidence="3">The sequence shown here is derived from an EMBL/GenBank/DDBJ whole genome shotgun (WGS) entry which is preliminary data.</text>
</comment>
<keyword evidence="4" id="KW-1185">Reference proteome</keyword>
<evidence type="ECO:0000313" key="4">
    <source>
        <dbReference type="Proteomes" id="UP001527882"/>
    </source>
</evidence>
<feature type="transmembrane region" description="Helical" evidence="1">
    <location>
        <begin position="22"/>
        <end position="41"/>
    </location>
</feature>
<keyword evidence="1" id="KW-0472">Membrane</keyword>
<dbReference type="EMBL" id="JAQAGZ010000005">
    <property type="protein sequence ID" value="MCZ8512626.1"/>
    <property type="molecule type" value="Genomic_DNA"/>
</dbReference>
<protein>
    <submittedName>
        <fullName evidence="3">HD domain-containing protein</fullName>
    </submittedName>
</protein>
<dbReference type="CDD" id="cd00077">
    <property type="entry name" value="HDc"/>
    <property type="match status" value="1"/>
</dbReference>
<proteinExistence type="predicted"/>
<keyword evidence="1" id="KW-0812">Transmembrane</keyword>
<dbReference type="InterPro" id="IPR003607">
    <property type="entry name" value="HD/PDEase_dom"/>
</dbReference>
<accession>A0ABT4Q719</accession>
<evidence type="ECO:0000313" key="3">
    <source>
        <dbReference type="EMBL" id="MCZ8512626.1"/>
    </source>
</evidence>
<evidence type="ECO:0000259" key="2">
    <source>
        <dbReference type="PROSITE" id="PS51832"/>
    </source>
</evidence>
<organism evidence="3 4">
    <name type="scientific">Paenibacillus gyeongsangnamensis</name>
    <dbReference type="NCBI Taxonomy" id="3388067"/>
    <lineage>
        <taxon>Bacteria</taxon>
        <taxon>Bacillati</taxon>
        <taxon>Bacillota</taxon>
        <taxon>Bacilli</taxon>
        <taxon>Bacillales</taxon>
        <taxon>Paenibacillaceae</taxon>
        <taxon>Paenibacillus</taxon>
    </lineage>
</organism>
<dbReference type="RefSeq" id="WP_269881073.1">
    <property type="nucleotide sequence ID" value="NZ_JAQAGZ010000005.1"/>
</dbReference>
<gene>
    <name evidence="3" type="ORF">O9H85_09410</name>
</gene>
<dbReference type="Pfam" id="PF13487">
    <property type="entry name" value="HD_5"/>
    <property type="match status" value="1"/>
</dbReference>
<dbReference type="Proteomes" id="UP001527882">
    <property type="component" value="Unassembled WGS sequence"/>
</dbReference>
<keyword evidence="1" id="KW-1133">Transmembrane helix</keyword>
<evidence type="ECO:0000256" key="1">
    <source>
        <dbReference type="SAM" id="Phobius"/>
    </source>
</evidence>
<dbReference type="SUPFAM" id="SSF109604">
    <property type="entry name" value="HD-domain/PDEase-like"/>
    <property type="match status" value="1"/>
</dbReference>